<dbReference type="InterPro" id="IPR014284">
    <property type="entry name" value="RNA_pol_sigma-70_dom"/>
</dbReference>
<dbReference type="InterPro" id="IPR014289">
    <property type="entry name" value="RNA_pol_sigma-24-rel"/>
</dbReference>
<evidence type="ECO:0000259" key="6">
    <source>
        <dbReference type="Pfam" id="PF04542"/>
    </source>
</evidence>
<evidence type="ECO:0000313" key="8">
    <source>
        <dbReference type="EMBL" id="CBW15367.1"/>
    </source>
</evidence>
<dbReference type="GO" id="GO:0016987">
    <property type="term" value="F:sigma factor activity"/>
    <property type="evidence" value="ECO:0007669"/>
    <property type="project" value="UniProtKB-KW"/>
</dbReference>
<dbReference type="NCBIfam" id="TIGR02937">
    <property type="entry name" value="sigma70-ECF"/>
    <property type="match status" value="1"/>
</dbReference>
<feature type="domain" description="RNA polymerase sigma factor 70 region 4 type 2" evidence="7">
    <location>
        <begin position="136"/>
        <end position="187"/>
    </location>
</feature>
<dbReference type="EMBL" id="FQ312002">
    <property type="protein sequence ID" value="CBW15367.1"/>
    <property type="molecule type" value="Genomic_DNA"/>
</dbReference>
<dbReference type="CDD" id="cd06171">
    <property type="entry name" value="Sigma70_r4"/>
    <property type="match status" value="1"/>
</dbReference>
<feature type="domain" description="RNA polymerase sigma-70 region 2" evidence="6">
    <location>
        <begin position="31"/>
        <end position="89"/>
    </location>
</feature>
<dbReference type="InterPro" id="IPR007627">
    <property type="entry name" value="RNA_pol_sigma70_r2"/>
</dbReference>
<protein>
    <recommendedName>
        <fullName evidence="10">RNA polymerase sigma factor</fullName>
    </recommendedName>
</protein>
<dbReference type="NCBIfam" id="NF009182">
    <property type="entry name" value="PRK12530.1"/>
    <property type="match status" value="1"/>
</dbReference>
<evidence type="ECO:0000256" key="2">
    <source>
        <dbReference type="ARBA" id="ARBA00023015"/>
    </source>
</evidence>
<dbReference type="InterPro" id="IPR036388">
    <property type="entry name" value="WH-like_DNA-bd_sf"/>
</dbReference>
<evidence type="ECO:0008006" key="10">
    <source>
        <dbReference type="Google" id="ProtNLM"/>
    </source>
</evidence>
<dbReference type="AlphaFoldDB" id="A0AB33QJ19"/>
<keyword evidence="2" id="KW-0805">Transcription regulation</keyword>
<name>A0AB33QJ19_HAEP3</name>
<dbReference type="InterPro" id="IPR013325">
    <property type="entry name" value="RNA_pol_sigma_r2"/>
</dbReference>
<evidence type="ECO:0000256" key="3">
    <source>
        <dbReference type="ARBA" id="ARBA00023082"/>
    </source>
</evidence>
<dbReference type="Proteomes" id="UP000007052">
    <property type="component" value="Chromosome"/>
</dbReference>
<keyword evidence="3" id="KW-0731">Sigma factor</keyword>
<dbReference type="SUPFAM" id="SSF88946">
    <property type="entry name" value="Sigma2 domain of RNA polymerase sigma factors"/>
    <property type="match status" value="1"/>
</dbReference>
<keyword evidence="5" id="KW-0804">Transcription</keyword>
<dbReference type="InterPro" id="IPR013249">
    <property type="entry name" value="RNA_pol_sigma70_r4_t2"/>
</dbReference>
<keyword evidence="4" id="KW-0238">DNA-binding</keyword>
<accession>A0AB33QJ19</accession>
<evidence type="ECO:0000313" key="9">
    <source>
        <dbReference type="Proteomes" id="UP000007052"/>
    </source>
</evidence>
<evidence type="ECO:0000256" key="4">
    <source>
        <dbReference type="ARBA" id="ARBA00023125"/>
    </source>
</evidence>
<dbReference type="GO" id="GO:0003677">
    <property type="term" value="F:DNA binding"/>
    <property type="evidence" value="ECO:0007669"/>
    <property type="project" value="UniProtKB-KW"/>
</dbReference>
<evidence type="ECO:0000259" key="7">
    <source>
        <dbReference type="Pfam" id="PF08281"/>
    </source>
</evidence>
<dbReference type="Pfam" id="PF04542">
    <property type="entry name" value="Sigma70_r2"/>
    <property type="match status" value="1"/>
</dbReference>
<evidence type="ECO:0000256" key="1">
    <source>
        <dbReference type="ARBA" id="ARBA00010641"/>
    </source>
</evidence>
<dbReference type="KEGG" id="hpr:PARA_12640"/>
<comment type="similarity">
    <text evidence="1">Belongs to the sigma-70 factor family. ECF subfamily.</text>
</comment>
<dbReference type="GO" id="GO:0006352">
    <property type="term" value="P:DNA-templated transcription initiation"/>
    <property type="evidence" value="ECO:0007669"/>
    <property type="project" value="InterPro"/>
</dbReference>
<dbReference type="NCBIfam" id="TIGR02943">
    <property type="entry name" value="Sig70_famx1"/>
    <property type="match status" value="1"/>
</dbReference>
<gene>
    <name evidence="8" type="ordered locus">PARA_12640</name>
</gene>
<dbReference type="InterPro" id="IPR013324">
    <property type="entry name" value="RNA_pol_sigma_r3/r4-like"/>
</dbReference>
<dbReference type="SUPFAM" id="SSF88659">
    <property type="entry name" value="Sigma3 and sigma4 domains of RNA polymerase sigma factors"/>
    <property type="match status" value="1"/>
</dbReference>
<dbReference type="Pfam" id="PF08281">
    <property type="entry name" value="Sigma70_r4_2"/>
    <property type="match status" value="1"/>
</dbReference>
<evidence type="ECO:0000256" key="5">
    <source>
        <dbReference type="ARBA" id="ARBA00023163"/>
    </source>
</evidence>
<dbReference type="PANTHER" id="PTHR43133">
    <property type="entry name" value="RNA POLYMERASE ECF-TYPE SIGMA FACTO"/>
    <property type="match status" value="1"/>
</dbReference>
<dbReference type="Gene3D" id="1.10.1740.10">
    <property type="match status" value="1"/>
</dbReference>
<reference evidence="9" key="1">
    <citation type="submission" date="2010-07" db="EMBL/GenBank/DDBJ databases">
        <title>The genome sequence of Haemophilus parainfluenzae T3T1.</title>
        <authorList>
            <person name="Crook D."/>
            <person name="Hood D."/>
            <person name="Moxon R."/>
            <person name="Parkhill J."/>
            <person name="Aslett M."/>
            <person name="Bentley S.D."/>
        </authorList>
    </citation>
    <scope>NUCLEOTIDE SEQUENCE [LARGE SCALE GENOMIC DNA]</scope>
    <source>
        <strain evidence="9">T3T1</strain>
    </source>
</reference>
<dbReference type="Gene3D" id="1.10.10.10">
    <property type="entry name" value="Winged helix-like DNA-binding domain superfamily/Winged helix DNA-binding domain"/>
    <property type="match status" value="1"/>
</dbReference>
<dbReference type="PANTHER" id="PTHR43133:SF8">
    <property type="entry name" value="RNA POLYMERASE SIGMA FACTOR HI_1459-RELATED"/>
    <property type="match status" value="1"/>
</dbReference>
<organism evidence="8 9">
    <name type="scientific">Haemophilus parainfluenzae (strain T3T1)</name>
    <dbReference type="NCBI Taxonomy" id="862965"/>
    <lineage>
        <taxon>Bacteria</taxon>
        <taxon>Pseudomonadati</taxon>
        <taxon>Pseudomonadota</taxon>
        <taxon>Gammaproteobacteria</taxon>
        <taxon>Pasteurellales</taxon>
        <taxon>Pasteurellaceae</taxon>
        <taxon>Haemophilus</taxon>
    </lineage>
</organism>
<dbReference type="InterPro" id="IPR039425">
    <property type="entry name" value="RNA_pol_sigma-70-like"/>
</dbReference>
<proteinExistence type="inferred from homology"/>
<sequence>MRTYFLHIFQGKNMETGISDKELIQIREQMLKFATLQVSNPVLAEDLVQESFLSAFNNLEHFKRQAAFKTWVFAILKNKIIDFLRQKGKFVLETEIEDEEQTNHFFDEGGHWKAEHSPLDLELSEGAVYSEEFWLIFETCLTCLPAKQAKIFMMREFLELSSEEICQENQLSISNLHTTLYRARLQLQNCLSHKL</sequence>